<keyword evidence="1" id="KW-0472">Membrane</keyword>
<evidence type="ECO:0000313" key="2">
    <source>
        <dbReference type="EMBL" id="MBA4660480.1"/>
    </source>
</evidence>
<dbReference type="EMBL" id="GISG01208001">
    <property type="protein sequence ID" value="MBA4660480.1"/>
    <property type="molecule type" value="Transcribed_RNA"/>
</dbReference>
<reference evidence="2" key="1">
    <citation type="journal article" date="2013" name="J. Plant Res.">
        <title>Effect of fungi and light on seed germination of three Opuntia species from semiarid lands of central Mexico.</title>
        <authorList>
            <person name="Delgado-Sanchez P."/>
            <person name="Jimenez-Bremont J.F."/>
            <person name="Guerrero-Gonzalez Mde L."/>
            <person name="Flores J."/>
        </authorList>
    </citation>
    <scope>NUCLEOTIDE SEQUENCE</scope>
    <source>
        <tissue evidence="2">Cladode</tissue>
    </source>
</reference>
<proteinExistence type="predicted"/>
<accession>A0A7C9E631</accession>
<keyword evidence="1" id="KW-1133">Transmembrane helix</keyword>
<evidence type="ECO:0000256" key="1">
    <source>
        <dbReference type="SAM" id="Phobius"/>
    </source>
</evidence>
<organism evidence="2">
    <name type="scientific">Opuntia streptacantha</name>
    <name type="common">Prickly pear cactus</name>
    <name type="synonym">Opuntia cardona</name>
    <dbReference type="NCBI Taxonomy" id="393608"/>
    <lineage>
        <taxon>Eukaryota</taxon>
        <taxon>Viridiplantae</taxon>
        <taxon>Streptophyta</taxon>
        <taxon>Embryophyta</taxon>
        <taxon>Tracheophyta</taxon>
        <taxon>Spermatophyta</taxon>
        <taxon>Magnoliopsida</taxon>
        <taxon>eudicotyledons</taxon>
        <taxon>Gunneridae</taxon>
        <taxon>Pentapetalae</taxon>
        <taxon>Caryophyllales</taxon>
        <taxon>Cactineae</taxon>
        <taxon>Cactaceae</taxon>
        <taxon>Opuntioideae</taxon>
        <taxon>Opuntia</taxon>
    </lineage>
</organism>
<reference evidence="2" key="2">
    <citation type="submission" date="2020-07" db="EMBL/GenBank/DDBJ databases">
        <authorList>
            <person name="Vera ALvarez R."/>
            <person name="Arias-Moreno D.M."/>
            <person name="Jimenez-Jacinto V."/>
            <person name="Jimenez-Bremont J.F."/>
            <person name="Swaminathan K."/>
            <person name="Moose S.P."/>
            <person name="Guerrero-Gonzalez M.L."/>
            <person name="Marino-Ramirez L."/>
            <person name="Landsman D."/>
            <person name="Rodriguez-Kessler M."/>
            <person name="Delgado-Sanchez P."/>
        </authorList>
    </citation>
    <scope>NUCLEOTIDE SEQUENCE</scope>
    <source>
        <tissue evidence="2">Cladode</tissue>
    </source>
</reference>
<keyword evidence="1" id="KW-0812">Transmembrane</keyword>
<name>A0A7C9E631_OPUST</name>
<feature type="transmembrane region" description="Helical" evidence="1">
    <location>
        <begin position="63"/>
        <end position="92"/>
    </location>
</feature>
<dbReference type="AlphaFoldDB" id="A0A7C9E631"/>
<protein>
    <submittedName>
        <fullName evidence="2">Uncharacterized protein</fullName>
    </submittedName>
</protein>
<sequence length="175" mass="19442">MLRHADDQKQRRTKICTGYTTLTTSQLGMFNNAMVSIEALGRLLASWENFRSNEALASNLSHVLNHFACMYFCFLHGAICIFLSFMHFLAAVHKILTRARSRSTFPTKTSGNRLINLLYSSLALAISNSALKFNSIITLISPFFGFELSITSTYVCSPAGISGVLLHLDLQIAQL</sequence>